<keyword evidence="6" id="KW-0067">ATP-binding</keyword>
<dbReference type="InterPro" id="IPR051314">
    <property type="entry name" value="AAA_ATPase_RarA/MGS1/WRNIP1"/>
</dbReference>
<dbReference type="Gene3D" id="1.20.272.10">
    <property type="match status" value="1"/>
</dbReference>
<dbReference type="InParanoid" id="Q2LUH3"/>
<dbReference type="CDD" id="cd18139">
    <property type="entry name" value="HLD_clamp_RarA"/>
    <property type="match status" value="1"/>
</dbReference>
<dbReference type="Gene3D" id="1.10.8.60">
    <property type="match status" value="1"/>
</dbReference>
<dbReference type="FunFam" id="1.10.3710.10:FF:000004">
    <property type="entry name" value="Putative ATPase, AAA family"/>
    <property type="match status" value="1"/>
</dbReference>
<dbReference type="GO" id="GO:0000731">
    <property type="term" value="P:DNA synthesis involved in DNA repair"/>
    <property type="evidence" value="ECO:0007669"/>
    <property type="project" value="TreeGrafter"/>
</dbReference>
<dbReference type="GO" id="GO:0005524">
    <property type="term" value="F:ATP binding"/>
    <property type="evidence" value="ECO:0007669"/>
    <property type="project" value="UniProtKB-KW"/>
</dbReference>
<evidence type="ECO:0000313" key="10">
    <source>
        <dbReference type="Proteomes" id="UP000001933"/>
    </source>
</evidence>
<dbReference type="InterPro" id="IPR032423">
    <property type="entry name" value="AAA_assoc_2"/>
</dbReference>
<dbReference type="Pfam" id="PF00004">
    <property type="entry name" value="AAA"/>
    <property type="match status" value="1"/>
</dbReference>
<dbReference type="STRING" id="56780.SYN_01990"/>
<evidence type="ECO:0000256" key="6">
    <source>
        <dbReference type="ARBA" id="ARBA00022840"/>
    </source>
</evidence>
<dbReference type="Pfam" id="PF12002">
    <property type="entry name" value="MgsA_C"/>
    <property type="match status" value="1"/>
</dbReference>
<dbReference type="GO" id="GO:0008047">
    <property type="term" value="F:enzyme activator activity"/>
    <property type="evidence" value="ECO:0007669"/>
    <property type="project" value="TreeGrafter"/>
</dbReference>
<evidence type="ECO:0000256" key="2">
    <source>
        <dbReference type="ARBA" id="ARBA00008959"/>
    </source>
</evidence>
<feature type="coiled-coil region" evidence="7">
    <location>
        <begin position="451"/>
        <end position="478"/>
    </location>
</feature>
<comment type="function">
    <text evidence="1">DNA-dependent ATPase that plays important roles in cellular responses to stalled DNA replication processes.</text>
</comment>
<evidence type="ECO:0000256" key="3">
    <source>
        <dbReference type="ARBA" id="ARBA00020776"/>
    </source>
</evidence>
<evidence type="ECO:0000256" key="5">
    <source>
        <dbReference type="ARBA" id="ARBA00022741"/>
    </source>
</evidence>
<protein>
    <recommendedName>
        <fullName evidence="3">Replication-associated recombination protein A</fullName>
    </recommendedName>
</protein>
<name>Q2LUH3_SYNAS</name>
<dbReference type="FunFam" id="1.20.272.10:FF:000001">
    <property type="entry name" value="Putative AAA family ATPase"/>
    <property type="match status" value="1"/>
</dbReference>
<dbReference type="PANTHER" id="PTHR13779">
    <property type="entry name" value="WERNER HELICASE-INTERACTING PROTEIN 1 FAMILY MEMBER"/>
    <property type="match status" value="1"/>
</dbReference>
<comment type="similarity">
    <text evidence="2">Belongs to the AAA ATPase family. RarA/MGS1/WRNIP1 subfamily.</text>
</comment>
<dbReference type="Pfam" id="PF16193">
    <property type="entry name" value="AAA_assoc_2"/>
    <property type="match status" value="1"/>
</dbReference>
<dbReference type="AlphaFoldDB" id="Q2LUH3"/>
<dbReference type="InterPro" id="IPR021886">
    <property type="entry name" value="MgsA_C"/>
</dbReference>
<organism evidence="9 10">
    <name type="scientific">Syntrophus aciditrophicus (strain SB)</name>
    <dbReference type="NCBI Taxonomy" id="56780"/>
    <lineage>
        <taxon>Bacteria</taxon>
        <taxon>Pseudomonadati</taxon>
        <taxon>Thermodesulfobacteriota</taxon>
        <taxon>Syntrophia</taxon>
        <taxon>Syntrophales</taxon>
        <taxon>Syntrophaceae</taxon>
        <taxon>Syntrophus</taxon>
    </lineage>
</organism>
<dbReference type="PANTHER" id="PTHR13779:SF7">
    <property type="entry name" value="ATPASE WRNIP1"/>
    <property type="match status" value="1"/>
</dbReference>
<dbReference type="GO" id="GO:0006261">
    <property type="term" value="P:DNA-templated DNA replication"/>
    <property type="evidence" value="ECO:0007669"/>
    <property type="project" value="TreeGrafter"/>
</dbReference>
<dbReference type="KEGG" id="sat:SYN_01990"/>
<evidence type="ECO:0000256" key="7">
    <source>
        <dbReference type="SAM" id="Coils"/>
    </source>
</evidence>
<accession>Q2LUH3</accession>
<dbReference type="GO" id="GO:0016887">
    <property type="term" value="F:ATP hydrolysis activity"/>
    <property type="evidence" value="ECO:0007669"/>
    <property type="project" value="InterPro"/>
</dbReference>
<dbReference type="GO" id="GO:0017116">
    <property type="term" value="F:single-stranded DNA helicase activity"/>
    <property type="evidence" value="ECO:0007669"/>
    <property type="project" value="TreeGrafter"/>
</dbReference>
<feature type="domain" description="AAA+ ATPase" evidence="8">
    <location>
        <begin position="74"/>
        <end position="191"/>
    </location>
</feature>
<dbReference type="SUPFAM" id="SSF48019">
    <property type="entry name" value="post-AAA+ oligomerization domain-like"/>
    <property type="match status" value="1"/>
</dbReference>
<dbReference type="InterPro" id="IPR003959">
    <property type="entry name" value="ATPase_AAA_core"/>
</dbReference>
<dbReference type="InterPro" id="IPR003593">
    <property type="entry name" value="AAA+_ATPase"/>
</dbReference>
<dbReference type="GO" id="GO:0003677">
    <property type="term" value="F:DNA binding"/>
    <property type="evidence" value="ECO:0007669"/>
    <property type="project" value="InterPro"/>
</dbReference>
<dbReference type="FunCoup" id="Q2LUH3">
    <property type="interactions" value="260"/>
</dbReference>
<dbReference type="SMART" id="SM00382">
    <property type="entry name" value="AAA"/>
    <property type="match status" value="1"/>
</dbReference>
<keyword evidence="7" id="KW-0175">Coiled coil</keyword>
<keyword evidence="4" id="KW-0235">DNA replication</keyword>
<dbReference type="CDD" id="cd00009">
    <property type="entry name" value="AAA"/>
    <property type="match status" value="1"/>
</dbReference>
<dbReference type="EMBL" id="CP000252">
    <property type="protein sequence ID" value="ABC77731.1"/>
    <property type="molecule type" value="Genomic_DNA"/>
</dbReference>
<evidence type="ECO:0000256" key="4">
    <source>
        <dbReference type="ARBA" id="ARBA00022705"/>
    </source>
</evidence>
<dbReference type="InterPro" id="IPR027417">
    <property type="entry name" value="P-loop_NTPase"/>
</dbReference>
<dbReference type="InterPro" id="IPR008921">
    <property type="entry name" value="DNA_pol3_clamp-load_cplx_C"/>
</dbReference>
<dbReference type="HOGENOM" id="CLU_017985_0_3_7"/>
<keyword evidence="10" id="KW-1185">Reference proteome</keyword>
<evidence type="ECO:0000313" key="9">
    <source>
        <dbReference type="EMBL" id="ABC77731.1"/>
    </source>
</evidence>
<evidence type="ECO:0000259" key="8">
    <source>
        <dbReference type="SMART" id="SM00382"/>
    </source>
</evidence>
<reference evidence="9 10" key="1">
    <citation type="journal article" date="2007" name="Proc. Natl. Acad. Sci. U.S.A.">
        <title>The genome of Syntrophus aciditrophicus: life at the thermodynamic limit of microbial growth.</title>
        <authorList>
            <person name="McInerney M.J."/>
            <person name="Rohlin L."/>
            <person name="Mouttaki H."/>
            <person name="Kim U."/>
            <person name="Krupp R.S."/>
            <person name="Rios-Hernandez L."/>
            <person name="Sieber J."/>
            <person name="Struchtemeyer C.G."/>
            <person name="Bhattacharyya A."/>
            <person name="Campbell J.W."/>
            <person name="Gunsalus R.P."/>
        </authorList>
    </citation>
    <scope>NUCLEOTIDE SEQUENCE [LARGE SCALE GENOMIC DNA]</scope>
    <source>
        <strain evidence="9 10">SB</strain>
    </source>
</reference>
<gene>
    <name evidence="9" type="ORF">SYN_01990</name>
</gene>
<dbReference type="eggNOG" id="COG2256">
    <property type="taxonomic scope" value="Bacteria"/>
</dbReference>
<dbReference type="Gene3D" id="1.10.3710.10">
    <property type="entry name" value="DNA polymerase III clamp loader subunits, C-terminal domain"/>
    <property type="match status" value="1"/>
</dbReference>
<dbReference type="FunFam" id="3.40.50.300:FF:000137">
    <property type="entry name" value="Replication-associated recombination protein A"/>
    <property type="match status" value="1"/>
</dbReference>
<evidence type="ECO:0000256" key="1">
    <source>
        <dbReference type="ARBA" id="ARBA00002393"/>
    </source>
</evidence>
<dbReference type="Proteomes" id="UP000001933">
    <property type="component" value="Chromosome"/>
</dbReference>
<dbReference type="FunFam" id="1.10.8.60:FF:000029">
    <property type="entry name" value="Replication-associated recombination protein A"/>
    <property type="match status" value="1"/>
</dbReference>
<keyword evidence="5" id="KW-0547">Nucleotide-binding</keyword>
<sequence>MVSGATSPFQANFSAGKADKGITMDLFDRNNETTEQSRRPLADRMRPETLDEFFGQEHLLKKHSLLRRAIEEDRLFSVIFWGPPGSGKTTLARIVAGETKAYFAAFSAVLSGVKELRKVVEEAEARWQNNRQKTVLFVDEIHRFNKAQQDAFLPHVESGLITLIGATTENPSFEVIAPLLSRCRVLVLKPFSDEDLVRILNRVLRDRRRGLGNLGLELDQDALAYLVHTADGDARTALNSLEAVASLLAAGEGQSSRISRVQVEEALQKKGLQYDKSGAEHYNLISAFHKSLRGSDPDAALYWLGRMLTAGEDPLYIARRMVRFASEDVGNADPMALSIAMTAMQAFHFIGLPEGELALAQAAVYLATAPKSNALYAGYGRVKAAIAATGTLPVPLHIRNAPTRLMKDLGYGRDYRYAHDYEGAWVPQEYLPDALLAKEHEFYRPTDRGYERTIRERLEKWKKRLNEARRQQQTSSEK</sequence>
<proteinExistence type="inferred from homology"/>
<dbReference type="SUPFAM" id="SSF52540">
    <property type="entry name" value="P-loop containing nucleoside triphosphate hydrolases"/>
    <property type="match status" value="1"/>
</dbReference>
<dbReference type="Gene3D" id="3.40.50.300">
    <property type="entry name" value="P-loop containing nucleotide triphosphate hydrolases"/>
    <property type="match status" value="1"/>
</dbReference>